<dbReference type="EMBL" id="LT629973">
    <property type="protein sequence ID" value="SEH94395.1"/>
    <property type="molecule type" value="Genomic_DNA"/>
</dbReference>
<sequence length="1236" mass="129134">MRKTLFLMGILAMVGSPVAMANSYISNETVTVSNTRSFSENLSVGTYQGAGTLVVANGGQASTEYSLFIGGRGYWAPGTVPGDWAAGAPHEGTVTIAEGGSLAIGTRSGGAPGAQQIVVGGAAKGTLNIAGTLTTPGVLYVRDGSVNISRTGLLQMTGRNAEGLVVGEYKDGYASASNGQVVIDGGRVEVRDSIVTLGSNVSSNTSSGLAKGTMVIQNGAGVDFGTSLVTIGNGQGAIGTMSIESNARVNSGLVQLGFGTGSYGSLTVSGGGSLSVDGYLVNGIGAGNGSVQVAAGSAVYADAISLGSNSTTVVVAGGLLATDTDCSSEIYAGAKIEGTLSFLHEGNMLVLKEGVDVGRSTNLNGQLSNLKNVGVEGGTFYRMQGFDHLKSLALVGGTLYLGTTTTELLSGEIVTPGQSPRLVFVIGRDSVEHGSVVKAGHIDGFGKGQDVSQASIMFDMSSYGLDLIGRKVEFIEDQTNQNYVRFDDTMYVDNTASLAALGDNTFNDGTTRFDYVYTGTGIEFKNRLTTTIPPDGPVVNNDEKIESEIVLGDTVVNHGTVTFTPDMSTGMSGNPVTIASFIATGSNLLEAATATYARVHTTVTNNPDGSKHVVIDREPLDMPADVAVLVRRTIDVNPDGADRGKIGDATMGQQVNYMLVSGDGSLTLNRTDLTADKRLTAYSGSRIALNDSTIVVGGSQTHVDASLAAYVGDSELDGTTLSLNNGSSLTTKKVAQAETSFSIKNSSVNFGTTGNNVIASGDGAPIDITNSTINGNGTLNYVTVNNSVVTPAVLAPGATGSRSLTLNNTKVSDSLFNFDLGNVAIQSGGMNQFTLYLLQGTEQLNNVKVALQLTPGQEEAQRASLTNGTTFQLFQYGEGASFTGTLLSDPSLLPVLAPGLIWDLNNLSGGVLSVVWEPIGDGQRIANTLRSAAMTARNFGQTALAHAADFRHPEGKNLWFSGLGYFDNASSHNGRTGYEFNTGGYAVGIDRTFDRTTIGFAFGQTFGTNTPKNNSMYYTAGKIKQDGKLYGLYGRQIVMSSDKDSVYIDGYAMTGNFDNKSEKVSLRNGQFSTAKWEDQAYSLGLIGTWRHEVAAATYLKPFIGIDYTSIGMDEFSESNGAISSTYTDGSYSALTAVVGVGLERTYVLANNMELSPEVSVSYVGDISRKDGKVSYINDYSTPMTEYSVSPGRSAVQLDAAVNWKINERWGARAGYGYSYRSGANSQVVSGLVSYAF</sequence>
<evidence type="ECO:0000256" key="1">
    <source>
        <dbReference type="SAM" id="SignalP"/>
    </source>
</evidence>
<dbReference type="Pfam" id="PF03797">
    <property type="entry name" value="Autotransporter"/>
    <property type="match status" value="1"/>
</dbReference>
<dbReference type="AlphaFoldDB" id="A0A1H6M8M3"/>
<evidence type="ECO:0000313" key="3">
    <source>
        <dbReference type="EMBL" id="SEH94395.1"/>
    </source>
</evidence>
<gene>
    <name evidence="3" type="ORF">PYTT_1945</name>
</gene>
<accession>A0A1H6M8M3</accession>
<proteinExistence type="predicted"/>
<keyword evidence="4" id="KW-1185">Reference proteome</keyword>
<dbReference type="RefSeq" id="WP_083077136.1">
    <property type="nucleotide sequence ID" value="NZ_LIGX01000041.1"/>
</dbReference>
<dbReference type="PROSITE" id="PS51208">
    <property type="entry name" value="AUTOTRANSPORTER"/>
    <property type="match status" value="1"/>
</dbReference>
<dbReference type="SUPFAM" id="SSF103515">
    <property type="entry name" value="Autotransporter"/>
    <property type="match status" value="1"/>
</dbReference>
<evidence type="ECO:0000259" key="2">
    <source>
        <dbReference type="PROSITE" id="PS51208"/>
    </source>
</evidence>
<dbReference type="OrthoDB" id="198623at2"/>
<dbReference type="InterPro" id="IPR036709">
    <property type="entry name" value="Autotransporte_beta_dom_sf"/>
</dbReference>
<dbReference type="Gene3D" id="2.40.128.130">
    <property type="entry name" value="Autotransporter beta-domain"/>
    <property type="match status" value="1"/>
</dbReference>
<feature type="domain" description="Autotransporter" evidence="2">
    <location>
        <begin position="951"/>
        <end position="1236"/>
    </location>
</feature>
<feature type="chain" id="PRO_5009604576" evidence="1">
    <location>
        <begin position="22"/>
        <end position="1236"/>
    </location>
</feature>
<organism evidence="3 4">
    <name type="scientific">Akkermansia glycaniphila</name>
    <dbReference type="NCBI Taxonomy" id="1679444"/>
    <lineage>
        <taxon>Bacteria</taxon>
        <taxon>Pseudomonadati</taxon>
        <taxon>Verrucomicrobiota</taxon>
        <taxon>Verrucomicrobiia</taxon>
        <taxon>Verrucomicrobiales</taxon>
        <taxon>Akkermansiaceae</taxon>
        <taxon>Akkermansia</taxon>
    </lineage>
</organism>
<feature type="signal peptide" evidence="1">
    <location>
        <begin position="1"/>
        <end position="21"/>
    </location>
</feature>
<protein>
    <submittedName>
        <fullName evidence="3">Autotransporter beta-domain</fullName>
    </submittedName>
</protein>
<dbReference type="InterPro" id="IPR005546">
    <property type="entry name" value="Autotransporte_beta"/>
</dbReference>
<evidence type="ECO:0000313" key="4">
    <source>
        <dbReference type="Proteomes" id="UP000176204"/>
    </source>
</evidence>
<keyword evidence="1" id="KW-0732">Signal</keyword>
<dbReference type="SMART" id="SM00869">
    <property type="entry name" value="Autotransporter"/>
    <property type="match status" value="1"/>
</dbReference>
<dbReference type="STRING" id="1679444.PYTT_1945"/>
<dbReference type="KEGG" id="agl:PYTT_1945"/>
<name>A0A1H6M8M3_9BACT</name>
<dbReference type="Proteomes" id="UP000176204">
    <property type="component" value="Chromosome I"/>
</dbReference>
<reference evidence="4" key="1">
    <citation type="submission" date="2016-09" db="EMBL/GenBank/DDBJ databases">
        <authorList>
            <person name="Koehorst J."/>
        </authorList>
    </citation>
    <scope>NUCLEOTIDE SEQUENCE [LARGE SCALE GENOMIC DNA]</scope>
</reference>